<dbReference type="InterPro" id="IPR039426">
    <property type="entry name" value="TonB-dep_rcpt-like"/>
</dbReference>
<dbReference type="KEGG" id="ssan:NX02_18750"/>
<dbReference type="GO" id="GO:0009279">
    <property type="term" value="C:cell outer membrane"/>
    <property type="evidence" value="ECO:0007669"/>
    <property type="project" value="UniProtKB-SubCell"/>
</dbReference>
<keyword evidence="10" id="KW-0998">Cell outer membrane</keyword>
<evidence type="ECO:0000256" key="10">
    <source>
        <dbReference type="ARBA" id="ARBA00023237"/>
    </source>
</evidence>
<dbReference type="PANTHER" id="PTHR32552">
    <property type="entry name" value="FERRICHROME IRON RECEPTOR-RELATED"/>
    <property type="match status" value="1"/>
</dbReference>
<evidence type="ECO:0000256" key="7">
    <source>
        <dbReference type="ARBA" id="ARBA00023065"/>
    </source>
</evidence>
<evidence type="ECO:0000256" key="3">
    <source>
        <dbReference type="ARBA" id="ARBA00022452"/>
    </source>
</evidence>
<keyword evidence="3" id="KW-1134">Transmembrane beta strand</keyword>
<organism evidence="13 14">
    <name type="scientific">Sphingomonas sanxanigenens DSM 19645 = NX02</name>
    <dbReference type="NCBI Taxonomy" id="1123269"/>
    <lineage>
        <taxon>Bacteria</taxon>
        <taxon>Pseudomonadati</taxon>
        <taxon>Pseudomonadota</taxon>
        <taxon>Alphaproteobacteria</taxon>
        <taxon>Sphingomonadales</taxon>
        <taxon>Sphingomonadaceae</taxon>
        <taxon>Sphingomonas</taxon>
    </lineage>
</organism>
<comment type="similarity">
    <text evidence="11">Belongs to the TonB-dependent receptor family.</text>
</comment>
<dbReference type="SMART" id="SM00965">
    <property type="entry name" value="STN"/>
    <property type="match status" value="1"/>
</dbReference>
<accession>W0ABW1</accession>
<dbReference type="SUPFAM" id="SSF56935">
    <property type="entry name" value="Porins"/>
    <property type="match status" value="1"/>
</dbReference>
<protein>
    <recommendedName>
        <fullName evidence="12">Secretin/TonB short N-terminal domain-containing protein</fullName>
    </recommendedName>
</protein>
<dbReference type="InterPro" id="IPR036942">
    <property type="entry name" value="Beta-barrel_TonB_sf"/>
</dbReference>
<gene>
    <name evidence="13" type="ORF">NX02_18750</name>
</gene>
<dbReference type="EMBL" id="CP006644">
    <property type="protein sequence ID" value="AHE55419.1"/>
    <property type="molecule type" value="Genomic_DNA"/>
</dbReference>
<keyword evidence="9 11" id="KW-0472">Membrane</keyword>
<evidence type="ECO:0000256" key="11">
    <source>
        <dbReference type="RuleBase" id="RU003357"/>
    </source>
</evidence>
<keyword evidence="4" id="KW-0410">Iron transport</keyword>
<dbReference type="GO" id="GO:0006826">
    <property type="term" value="P:iron ion transport"/>
    <property type="evidence" value="ECO:0007669"/>
    <property type="project" value="UniProtKB-KW"/>
</dbReference>
<dbReference type="Gene3D" id="3.55.50.30">
    <property type="match status" value="1"/>
</dbReference>
<proteinExistence type="inferred from homology"/>
<name>W0ABW1_9SPHN</name>
<keyword evidence="14" id="KW-1185">Reference proteome</keyword>
<evidence type="ECO:0000256" key="9">
    <source>
        <dbReference type="ARBA" id="ARBA00023136"/>
    </source>
</evidence>
<dbReference type="PATRIC" id="fig|1123269.5.peg.3672"/>
<evidence type="ECO:0000256" key="8">
    <source>
        <dbReference type="ARBA" id="ARBA00023077"/>
    </source>
</evidence>
<dbReference type="STRING" id="1123269.NX02_18750"/>
<comment type="subcellular location">
    <subcellularLocation>
        <location evidence="1">Cell outer membrane</location>
        <topology evidence="1">Multi-pass membrane protein</topology>
    </subcellularLocation>
</comment>
<sequence>MPIFRGAWLSATDRDWWTTSRRSSARGSSARKAAFGSALLLVAETIGGTSPAAAREATHAIDIPAGSLESALARFSEQTGVSIGVAGALPRLVTRRVAGRMSADAALRRLLKGSGLRARRAGATYRIERAPRSAPPPPAPIAEPPLSPLTAPDIIVTSKKRPELLATVPMSISVIPLAPFGEGPATPSSRDITLGAEGLAETNLGPGRNRQFIRGVADSPFIGKSQSTVAVQIDDTRATFDAPNPDMHLIDVERVEILKGPQGPLYGSGALGGIYHIVTRRPDLDHASATLRLSGEGVQHGGVAGSVEAVANMPLADGRLAVRAVGYRIVRAGWIDNEDGRTDSNSTRVAGIRLGLRWRPADDWTVDLGVAQQDIDARDTQYVLSGNDALIRPNRIAEPTDNDFGMAHATIEGRLGGLRLVSATSIVGQGFDTVLDASAASASFGLKGAARFSDRRTYSLFNQELRLSPFDGGRWLVGLSVLGARSKGDATITDEAGASRIVDTINRRTVEYAVFGEASWPLLGRLDATLGARIFRTVSRDMAAEPEGERIRLRTKTLVSPSASLSLPLANDGIVYLRYARAKRPGGLAVSDGEGVGTYDADRINTIDLGVRKATADGRLALSGSGYFTWWDRVQSDYLLPNGLISTRNAGSARIIGIEAALDWRLGGGLSVSAGGAVQHSRLLRGADGEALDNRRLPVAPALTGRVEVAQAIGIAGWRGEAAVQANYIGSARLSFDSDLDRQMGNYAVVAARLTVSRGPWTVGATLDNALDLAGDSFAFGNPFSIREGPQYTPLRPRTLMLSIARRW</sequence>
<reference evidence="13 14" key="1">
    <citation type="submission" date="2013-07" db="EMBL/GenBank/DDBJ databases">
        <title>Completed genome of Sphingomonas sanxanigenens NX02.</title>
        <authorList>
            <person name="Ma T."/>
            <person name="Huang H."/>
            <person name="Wu M."/>
            <person name="Li X."/>
            <person name="Li G."/>
        </authorList>
    </citation>
    <scope>NUCLEOTIDE SEQUENCE [LARGE SCALE GENOMIC DNA]</scope>
    <source>
        <strain evidence="13 14">NX02</strain>
    </source>
</reference>
<dbReference type="eggNOG" id="COG4206">
    <property type="taxonomic scope" value="Bacteria"/>
</dbReference>
<dbReference type="AlphaFoldDB" id="W0ABW1"/>
<evidence type="ECO:0000256" key="4">
    <source>
        <dbReference type="ARBA" id="ARBA00022496"/>
    </source>
</evidence>
<feature type="domain" description="Secretin/TonB short N-terminal" evidence="12">
    <location>
        <begin position="81"/>
        <end position="130"/>
    </location>
</feature>
<dbReference type="InterPro" id="IPR000531">
    <property type="entry name" value="Beta-barrel_TonB"/>
</dbReference>
<keyword evidence="8 11" id="KW-0798">TonB box</keyword>
<evidence type="ECO:0000259" key="12">
    <source>
        <dbReference type="SMART" id="SM00965"/>
    </source>
</evidence>
<keyword evidence="2" id="KW-0813">Transport</keyword>
<evidence type="ECO:0000256" key="5">
    <source>
        <dbReference type="ARBA" id="ARBA00022692"/>
    </source>
</evidence>
<dbReference type="Pfam" id="PF07715">
    <property type="entry name" value="Plug"/>
    <property type="match status" value="1"/>
</dbReference>
<dbReference type="Gene3D" id="2.40.170.20">
    <property type="entry name" value="TonB-dependent receptor, beta-barrel domain"/>
    <property type="match status" value="1"/>
</dbReference>
<dbReference type="Pfam" id="PF00593">
    <property type="entry name" value="TonB_dep_Rec_b-barrel"/>
    <property type="match status" value="1"/>
</dbReference>
<evidence type="ECO:0000256" key="1">
    <source>
        <dbReference type="ARBA" id="ARBA00004571"/>
    </source>
</evidence>
<keyword evidence="6" id="KW-0408">Iron</keyword>
<dbReference type="InterPro" id="IPR011662">
    <property type="entry name" value="Secretin/TonB_short_N"/>
</dbReference>
<dbReference type="Proteomes" id="UP000018851">
    <property type="component" value="Chromosome"/>
</dbReference>
<dbReference type="OrthoDB" id="9760333at2"/>
<evidence type="ECO:0000256" key="2">
    <source>
        <dbReference type="ARBA" id="ARBA00022448"/>
    </source>
</evidence>
<dbReference type="InterPro" id="IPR012910">
    <property type="entry name" value="Plug_dom"/>
</dbReference>
<evidence type="ECO:0000313" key="14">
    <source>
        <dbReference type="Proteomes" id="UP000018851"/>
    </source>
</evidence>
<evidence type="ECO:0000256" key="6">
    <source>
        <dbReference type="ARBA" id="ARBA00023004"/>
    </source>
</evidence>
<evidence type="ECO:0000313" key="13">
    <source>
        <dbReference type="EMBL" id="AHE55419.1"/>
    </source>
</evidence>
<keyword evidence="7" id="KW-0406">Ion transport</keyword>
<dbReference type="HOGENOM" id="CLU_008287_15_1_5"/>
<dbReference type="PANTHER" id="PTHR32552:SF81">
    <property type="entry name" value="TONB-DEPENDENT OUTER MEMBRANE RECEPTOR"/>
    <property type="match status" value="1"/>
</dbReference>
<keyword evidence="5" id="KW-0812">Transmembrane</keyword>